<evidence type="ECO:0000256" key="3">
    <source>
        <dbReference type="ARBA" id="ARBA00022679"/>
    </source>
</evidence>
<evidence type="ECO:0000313" key="6">
    <source>
        <dbReference type="EMBL" id="WWF04470.1"/>
    </source>
</evidence>
<proteinExistence type="inferred from homology"/>
<organism evidence="6 7">
    <name type="scientific">Janibacter terrae</name>
    <dbReference type="NCBI Taxonomy" id="103817"/>
    <lineage>
        <taxon>Bacteria</taxon>
        <taxon>Bacillati</taxon>
        <taxon>Actinomycetota</taxon>
        <taxon>Actinomycetes</taxon>
        <taxon>Micrococcales</taxon>
        <taxon>Intrasporangiaceae</taxon>
        <taxon>Janibacter</taxon>
    </lineage>
</organism>
<protein>
    <submittedName>
        <fullName evidence="6">Glycosyltransferase</fullName>
        <ecNumber evidence="6">2.4.-.-</ecNumber>
    </submittedName>
</protein>
<dbReference type="Pfam" id="PF00534">
    <property type="entry name" value="Glycos_transf_1"/>
    <property type="match status" value="1"/>
</dbReference>
<dbReference type="PANTHER" id="PTHR12526">
    <property type="entry name" value="GLYCOSYLTRANSFERASE"/>
    <property type="match status" value="1"/>
</dbReference>
<evidence type="ECO:0000313" key="7">
    <source>
        <dbReference type="Proteomes" id="UP001381003"/>
    </source>
</evidence>
<accession>A0ABZ2FCK5</accession>
<keyword evidence="2 6" id="KW-0328">Glycosyltransferase</keyword>
<dbReference type="SUPFAM" id="SSF53756">
    <property type="entry name" value="UDP-Glycosyltransferase/glycogen phosphorylase"/>
    <property type="match status" value="1"/>
</dbReference>
<dbReference type="Pfam" id="PF13579">
    <property type="entry name" value="Glyco_trans_4_4"/>
    <property type="match status" value="1"/>
</dbReference>
<name>A0ABZ2FCK5_9MICO</name>
<dbReference type="Proteomes" id="UP001381003">
    <property type="component" value="Chromosome"/>
</dbReference>
<dbReference type="EMBL" id="CP104874">
    <property type="protein sequence ID" value="WWF04470.1"/>
    <property type="molecule type" value="Genomic_DNA"/>
</dbReference>
<dbReference type="RefSeq" id="WP_338537822.1">
    <property type="nucleotide sequence ID" value="NZ_CP104874.1"/>
</dbReference>
<dbReference type="GO" id="GO:0016757">
    <property type="term" value="F:glycosyltransferase activity"/>
    <property type="evidence" value="ECO:0007669"/>
    <property type="project" value="UniProtKB-KW"/>
</dbReference>
<keyword evidence="7" id="KW-1185">Reference proteome</keyword>
<evidence type="ECO:0000256" key="1">
    <source>
        <dbReference type="ARBA" id="ARBA00009481"/>
    </source>
</evidence>
<dbReference type="InterPro" id="IPR028098">
    <property type="entry name" value="Glyco_trans_4-like_N"/>
</dbReference>
<keyword evidence="3 6" id="KW-0808">Transferase</keyword>
<dbReference type="Gene3D" id="3.40.50.2000">
    <property type="entry name" value="Glycogen Phosphorylase B"/>
    <property type="match status" value="2"/>
</dbReference>
<evidence type="ECO:0000259" key="4">
    <source>
        <dbReference type="Pfam" id="PF00534"/>
    </source>
</evidence>
<dbReference type="PANTHER" id="PTHR12526:SF640">
    <property type="entry name" value="COLANIC ACID BIOSYNTHESIS GLYCOSYLTRANSFERASE WCAL-RELATED"/>
    <property type="match status" value="1"/>
</dbReference>
<reference evidence="6 7" key="1">
    <citation type="submission" date="2022-09" db="EMBL/GenBank/DDBJ databases">
        <title>Complete genome sequence of Janibacter terrae strain COS04-44, PCL-degrading bacteria isolated from oil spilled coast.</title>
        <authorList>
            <person name="Park H."/>
            <person name="Kim J.Y."/>
            <person name="An S.H."/>
            <person name="Lee C.M."/>
            <person name="Weon H.-Y."/>
        </authorList>
    </citation>
    <scope>NUCLEOTIDE SEQUENCE [LARGE SCALE GENOMIC DNA]</scope>
    <source>
        <strain evidence="6 7">COS04-44</strain>
    </source>
</reference>
<evidence type="ECO:0000256" key="2">
    <source>
        <dbReference type="ARBA" id="ARBA00022676"/>
    </source>
</evidence>
<feature type="domain" description="Glycosyl transferase family 1" evidence="4">
    <location>
        <begin position="235"/>
        <end position="381"/>
    </location>
</feature>
<evidence type="ECO:0000259" key="5">
    <source>
        <dbReference type="Pfam" id="PF13579"/>
    </source>
</evidence>
<gene>
    <name evidence="6" type="ORF">N5P18_12330</name>
</gene>
<sequence>MRILQVSKFAHHVGGVETYVGWLVRSLVADGHDVGVVAMTPPPGRSPMDLSGAPTWFTRRRSFEPGSPDRWRSAAVSVWSPEAGVTMRRAIREHRPDIVHFHGTCYQLTSSVVRAVREAGLPAVLTAHEYKLVCANQTLFSDPDGTICTDCVGRSPLHRALAPVRRRCMKGSLAVSALGAAEQLVSAPQWRRSGPRILAPSDFMRGVIADEGWPAAAVEYLDLPWRSQGEDVLPSDGPRDAIVFASRLVPLKGPHVLLQAWRRIAHLHPEVRVELIGEGRQAGELRSMIAADGIPRVDLPGVTDAAGVRRALDRAIVTAHPSQCHENSPFALRESLMAGVPAVVSRVGGMPEMVGPASGWTVRHDDVDGWAATLDTALRSRLAGSAALVDEVRRRSTTTQEHLARLTTVYGEATHGVRS</sequence>
<dbReference type="InterPro" id="IPR001296">
    <property type="entry name" value="Glyco_trans_1"/>
</dbReference>
<comment type="similarity">
    <text evidence="1">Belongs to the glycosyltransferase group 1 family. Glycosyltransferase 4 subfamily.</text>
</comment>
<feature type="domain" description="Glycosyltransferase subfamily 4-like N-terminal" evidence="5">
    <location>
        <begin position="14"/>
        <end position="182"/>
    </location>
</feature>
<dbReference type="EC" id="2.4.-.-" evidence="6"/>